<comment type="caution">
    <text evidence="1">The sequence shown here is derived from an EMBL/GenBank/DDBJ whole genome shotgun (WGS) entry which is preliminary data.</text>
</comment>
<organism evidence="1 2">
    <name type="scientific">Channa striata</name>
    <name type="common">Snakehead murrel</name>
    <name type="synonym">Ophicephalus striatus</name>
    <dbReference type="NCBI Taxonomy" id="64152"/>
    <lineage>
        <taxon>Eukaryota</taxon>
        <taxon>Metazoa</taxon>
        <taxon>Chordata</taxon>
        <taxon>Craniata</taxon>
        <taxon>Vertebrata</taxon>
        <taxon>Euteleostomi</taxon>
        <taxon>Actinopterygii</taxon>
        <taxon>Neopterygii</taxon>
        <taxon>Teleostei</taxon>
        <taxon>Neoteleostei</taxon>
        <taxon>Acanthomorphata</taxon>
        <taxon>Anabantaria</taxon>
        <taxon>Anabantiformes</taxon>
        <taxon>Channoidei</taxon>
        <taxon>Channidae</taxon>
        <taxon>Channa</taxon>
    </lineage>
</organism>
<keyword evidence="2" id="KW-1185">Reference proteome</keyword>
<dbReference type="Proteomes" id="UP001187415">
    <property type="component" value="Unassembled WGS sequence"/>
</dbReference>
<protein>
    <submittedName>
        <fullName evidence="1">Uncharacterized protein</fullName>
    </submittedName>
</protein>
<gene>
    <name evidence="1" type="ORF">Q5P01_003019</name>
</gene>
<accession>A0AA88NTU4</accession>
<reference evidence="1" key="1">
    <citation type="submission" date="2023-07" db="EMBL/GenBank/DDBJ databases">
        <title>Chromosome-level Genome Assembly of Striped Snakehead (Channa striata).</title>
        <authorList>
            <person name="Liu H."/>
        </authorList>
    </citation>
    <scope>NUCLEOTIDE SEQUENCE</scope>
    <source>
        <strain evidence="1">Gz</strain>
        <tissue evidence="1">Muscle</tissue>
    </source>
</reference>
<dbReference type="AlphaFoldDB" id="A0AA88NTU4"/>
<proteinExistence type="predicted"/>
<evidence type="ECO:0000313" key="1">
    <source>
        <dbReference type="EMBL" id="KAK2863486.1"/>
    </source>
</evidence>
<evidence type="ECO:0000313" key="2">
    <source>
        <dbReference type="Proteomes" id="UP001187415"/>
    </source>
</evidence>
<sequence length="159" mass="18061">MDNKLTISYCRWRKQKTSSWTRHIRHFPASAGVTSLLCCTTNQARLTMSPRFSQLFKGESESLSCEEDDSSAGWTSWRVSTRLDLRHRNTSNCSSTDLYFFPTSILHLSLIPSVVHAAPPPGRVLSIRHLHCPHGVFIWTHTQRKSPACRYGDDLALSD</sequence>
<dbReference type="EMBL" id="JAUPFM010000001">
    <property type="protein sequence ID" value="KAK2863486.1"/>
    <property type="molecule type" value="Genomic_DNA"/>
</dbReference>
<name>A0AA88NTU4_CHASR</name>